<accession>A0A517MC36</accession>
<dbReference type="KEGG" id="rml:FF011L_11850"/>
<dbReference type="InterPro" id="IPR012902">
    <property type="entry name" value="N_methyl_site"/>
</dbReference>
<evidence type="ECO:0000313" key="3">
    <source>
        <dbReference type="Proteomes" id="UP000320672"/>
    </source>
</evidence>
<dbReference type="PROSITE" id="PS00409">
    <property type="entry name" value="PROKAR_NTER_METHYL"/>
    <property type="match status" value="1"/>
</dbReference>
<dbReference type="EMBL" id="CP036262">
    <property type="protein sequence ID" value="QDS92442.1"/>
    <property type="molecule type" value="Genomic_DNA"/>
</dbReference>
<sequence length="349" mass="37832">MVDPSIFWFYKMKKHSLKRGFTLVELLVVIAIIGVLVGLLLPAVQAAREAARRMQCSNNLKQLGLALHNYHDTHLTFPGYTQVPGVGGGIGMYSYPAQLKFLPFIEQSPLYDQIRTNSREFYLNAGADSTTQGVQVPGFVCPSDMPYPIVGRLGYNNYVVSAGSNLGWDLTPLTRHNGVFQPQMGTNMSAITDGTSNTIMVAEQLTGDNDDSSYRRETDNVRGLSWSGNESTQQGPITQAQLEAAGAACDANPSSHSSVSGSRYSRGIFTYTVFNTVATPNWRYPGCYKSTSTGAHGSSAGIYPARSRHNGGVNHTLADGSVRMITDTTDLQVYHAMGSRNGNETIPSP</sequence>
<dbReference type="NCBIfam" id="TIGR04294">
    <property type="entry name" value="pre_pil_HX9DG"/>
    <property type="match status" value="1"/>
</dbReference>
<dbReference type="PANTHER" id="PTHR30093">
    <property type="entry name" value="GENERAL SECRETION PATHWAY PROTEIN G"/>
    <property type="match status" value="1"/>
</dbReference>
<proteinExistence type="predicted"/>
<protein>
    <recommendedName>
        <fullName evidence="1">DUF1559 domain-containing protein</fullName>
    </recommendedName>
</protein>
<dbReference type="InterPro" id="IPR045584">
    <property type="entry name" value="Pilin-like"/>
</dbReference>
<dbReference type="NCBIfam" id="TIGR02532">
    <property type="entry name" value="IV_pilin_GFxxxE"/>
    <property type="match status" value="1"/>
</dbReference>
<dbReference type="InterPro" id="IPR011453">
    <property type="entry name" value="DUF1559"/>
</dbReference>
<dbReference type="Pfam" id="PF07963">
    <property type="entry name" value="N_methyl"/>
    <property type="match status" value="1"/>
</dbReference>
<reference evidence="2 3" key="1">
    <citation type="submission" date="2019-02" db="EMBL/GenBank/DDBJ databases">
        <title>Deep-cultivation of Planctomycetes and their phenomic and genomic characterization uncovers novel biology.</title>
        <authorList>
            <person name="Wiegand S."/>
            <person name="Jogler M."/>
            <person name="Boedeker C."/>
            <person name="Pinto D."/>
            <person name="Vollmers J."/>
            <person name="Rivas-Marin E."/>
            <person name="Kohn T."/>
            <person name="Peeters S.H."/>
            <person name="Heuer A."/>
            <person name="Rast P."/>
            <person name="Oberbeckmann S."/>
            <person name="Bunk B."/>
            <person name="Jeske O."/>
            <person name="Meyerdierks A."/>
            <person name="Storesund J.E."/>
            <person name="Kallscheuer N."/>
            <person name="Luecker S."/>
            <person name="Lage O.M."/>
            <person name="Pohl T."/>
            <person name="Merkel B.J."/>
            <person name="Hornburger P."/>
            <person name="Mueller R.-W."/>
            <person name="Bruemmer F."/>
            <person name="Labrenz M."/>
            <person name="Spormann A.M."/>
            <person name="Op den Camp H."/>
            <person name="Overmann J."/>
            <person name="Amann R."/>
            <person name="Jetten M.S.M."/>
            <person name="Mascher T."/>
            <person name="Medema M.H."/>
            <person name="Devos D.P."/>
            <person name="Kaster A.-K."/>
            <person name="Ovreas L."/>
            <person name="Rohde M."/>
            <person name="Galperin M.Y."/>
            <person name="Jogler C."/>
        </authorList>
    </citation>
    <scope>NUCLEOTIDE SEQUENCE [LARGE SCALE GENOMIC DNA]</scope>
    <source>
        <strain evidence="2 3">FF011L</strain>
    </source>
</reference>
<organism evidence="2 3">
    <name type="scientific">Roseimaritima multifibrata</name>
    <dbReference type="NCBI Taxonomy" id="1930274"/>
    <lineage>
        <taxon>Bacteria</taxon>
        <taxon>Pseudomonadati</taxon>
        <taxon>Planctomycetota</taxon>
        <taxon>Planctomycetia</taxon>
        <taxon>Pirellulales</taxon>
        <taxon>Pirellulaceae</taxon>
        <taxon>Roseimaritima</taxon>
    </lineage>
</organism>
<dbReference type="SUPFAM" id="SSF54523">
    <property type="entry name" value="Pili subunits"/>
    <property type="match status" value="1"/>
</dbReference>
<evidence type="ECO:0000313" key="2">
    <source>
        <dbReference type="EMBL" id="QDS92442.1"/>
    </source>
</evidence>
<keyword evidence="3" id="KW-1185">Reference proteome</keyword>
<dbReference type="Gene3D" id="3.30.700.10">
    <property type="entry name" value="Glycoprotein, Type 4 Pilin"/>
    <property type="match status" value="1"/>
</dbReference>
<feature type="domain" description="DUF1559" evidence="1">
    <location>
        <begin position="45"/>
        <end position="331"/>
    </location>
</feature>
<dbReference type="Pfam" id="PF07596">
    <property type="entry name" value="SBP_bac_10"/>
    <property type="match status" value="1"/>
</dbReference>
<dbReference type="Proteomes" id="UP000320672">
    <property type="component" value="Chromosome"/>
</dbReference>
<gene>
    <name evidence="2" type="ORF">FF011L_11850</name>
</gene>
<evidence type="ECO:0000259" key="1">
    <source>
        <dbReference type="Pfam" id="PF07596"/>
    </source>
</evidence>
<name>A0A517MC36_9BACT</name>
<dbReference type="AlphaFoldDB" id="A0A517MC36"/>
<dbReference type="OrthoDB" id="209901at2"/>
<dbReference type="PANTHER" id="PTHR30093:SF2">
    <property type="entry name" value="TYPE II SECRETION SYSTEM PROTEIN H"/>
    <property type="match status" value="1"/>
</dbReference>
<dbReference type="InterPro" id="IPR027558">
    <property type="entry name" value="Pre_pil_HX9DG_C"/>
</dbReference>